<organism evidence="1 2">
    <name type="scientific">Pestalotiopsis fici (strain W106-1 / CGMCC3.15140)</name>
    <dbReference type="NCBI Taxonomy" id="1229662"/>
    <lineage>
        <taxon>Eukaryota</taxon>
        <taxon>Fungi</taxon>
        <taxon>Dikarya</taxon>
        <taxon>Ascomycota</taxon>
        <taxon>Pezizomycotina</taxon>
        <taxon>Sordariomycetes</taxon>
        <taxon>Xylariomycetidae</taxon>
        <taxon>Amphisphaeriales</taxon>
        <taxon>Sporocadaceae</taxon>
        <taxon>Pestalotiopsis</taxon>
    </lineage>
</organism>
<reference evidence="2" key="1">
    <citation type="journal article" date="2015" name="BMC Genomics">
        <title>Genomic and transcriptomic analysis of the endophytic fungus Pestalotiopsis fici reveals its lifestyle and high potential for synthesis of natural products.</title>
        <authorList>
            <person name="Wang X."/>
            <person name="Zhang X."/>
            <person name="Liu L."/>
            <person name="Xiang M."/>
            <person name="Wang W."/>
            <person name="Sun X."/>
            <person name="Che Y."/>
            <person name="Guo L."/>
            <person name="Liu G."/>
            <person name="Guo L."/>
            <person name="Wang C."/>
            <person name="Yin W.B."/>
            <person name="Stadler M."/>
            <person name="Zhang X."/>
            <person name="Liu X."/>
        </authorList>
    </citation>
    <scope>NUCLEOTIDE SEQUENCE [LARGE SCALE GENOMIC DNA]</scope>
    <source>
        <strain evidence="2">W106-1 / CGMCC3.15140</strain>
    </source>
</reference>
<name>W3X633_PESFW</name>
<dbReference type="KEGG" id="pfy:PFICI_08160"/>
<evidence type="ECO:0000313" key="2">
    <source>
        <dbReference type="Proteomes" id="UP000030651"/>
    </source>
</evidence>
<dbReference type="RefSeq" id="XP_007834932.1">
    <property type="nucleotide sequence ID" value="XM_007836741.1"/>
</dbReference>
<dbReference type="AlphaFoldDB" id="W3X633"/>
<dbReference type="GeneID" id="19273173"/>
<dbReference type="eggNOG" id="KOG4231">
    <property type="taxonomic scope" value="Eukaryota"/>
</dbReference>
<dbReference type="EMBL" id="KI912113">
    <property type="protein sequence ID" value="ETS80631.1"/>
    <property type="molecule type" value="Genomic_DNA"/>
</dbReference>
<dbReference type="Proteomes" id="UP000030651">
    <property type="component" value="Unassembled WGS sequence"/>
</dbReference>
<proteinExistence type="predicted"/>
<dbReference type="HOGENOM" id="CLU_089048_1_0_1"/>
<dbReference type="OMA" id="VWESHRN"/>
<evidence type="ECO:0000313" key="1">
    <source>
        <dbReference type="EMBL" id="ETS80631.1"/>
    </source>
</evidence>
<accession>W3X633</accession>
<keyword evidence="2" id="KW-1185">Reference proteome</keyword>
<dbReference type="InParanoid" id="W3X633"/>
<gene>
    <name evidence="1" type="ORF">PFICI_08160</name>
</gene>
<sequence length="208" mass="23828">MPDFQLSDIKTLPDLPAEGSISEGQYVLKATGEETVLTSQDDQIVSEVWFQSRPLRLETIQRIKSIRHFAELHDQGPVDDPSAGNWTWFELVILEGPTSKTPRSKDGVQLVWESHRNRFQTTSYEWKEGDLFGNHDDIVRLIEPGNVLAVRLCTRFQAWMIFARQGYLRIEMSEEPIDREPIKYSDSVSQIKCIHDAIQAINDSIDAP</sequence>
<protein>
    <submittedName>
        <fullName evidence="1">Uncharacterized protein</fullName>
    </submittedName>
</protein>
<dbReference type="OrthoDB" id="1658288at2759"/>